<keyword evidence="3" id="KW-1185">Reference proteome</keyword>
<evidence type="ECO:0000313" key="2">
    <source>
        <dbReference type="EMBL" id="SLN16889.1"/>
    </source>
</evidence>
<feature type="region of interest" description="Disordered" evidence="1">
    <location>
        <begin position="1"/>
        <end position="114"/>
    </location>
</feature>
<name>A0A1Y5RIB2_9RHOB</name>
<evidence type="ECO:0000313" key="3">
    <source>
        <dbReference type="Proteomes" id="UP000193307"/>
    </source>
</evidence>
<feature type="compositionally biased region" description="Acidic residues" evidence="1">
    <location>
        <begin position="83"/>
        <end position="92"/>
    </location>
</feature>
<reference evidence="2 3" key="1">
    <citation type="submission" date="2017-03" db="EMBL/GenBank/DDBJ databases">
        <authorList>
            <person name="Afonso C.L."/>
            <person name="Miller P.J."/>
            <person name="Scott M.A."/>
            <person name="Spackman E."/>
            <person name="Goraichik I."/>
            <person name="Dimitrov K.M."/>
            <person name="Suarez D.L."/>
            <person name="Swayne D.E."/>
        </authorList>
    </citation>
    <scope>NUCLEOTIDE SEQUENCE [LARGE SCALE GENOMIC DNA]</scope>
    <source>
        <strain evidence="2 3">CECT 7971</strain>
    </source>
</reference>
<feature type="compositionally biased region" description="Pro residues" evidence="1">
    <location>
        <begin position="37"/>
        <end position="62"/>
    </location>
</feature>
<dbReference type="RefSeq" id="WP_085847294.1">
    <property type="nucleotide sequence ID" value="NZ_FNZV01000001.1"/>
</dbReference>
<proteinExistence type="predicted"/>
<gene>
    <name evidence="2" type="ORF">PAM7971_00395</name>
</gene>
<sequence>MTLSINSASMGMMTSLQNQASTTASKQTSETEQSKPAGPPPGGPLPNGAPPSGSPPSGPPPGGKKETSNADLASVFEILVSNETDEDSDDDTSSQSAENAAEAGYSTALNLLSA</sequence>
<dbReference type="EMBL" id="FWFW01000001">
    <property type="protein sequence ID" value="SLN16889.1"/>
    <property type="molecule type" value="Genomic_DNA"/>
</dbReference>
<dbReference type="STRING" id="658057.SAMN04488032_101255"/>
<feature type="compositionally biased region" description="Polar residues" evidence="1">
    <location>
        <begin position="1"/>
        <end position="31"/>
    </location>
</feature>
<accession>A0A1Y5RIB2</accession>
<dbReference type="AlphaFoldDB" id="A0A1Y5RIB2"/>
<evidence type="ECO:0000256" key="1">
    <source>
        <dbReference type="SAM" id="MobiDB-lite"/>
    </source>
</evidence>
<protein>
    <submittedName>
        <fullName evidence="2">Uncharacterized protein</fullName>
    </submittedName>
</protein>
<organism evidence="2 3">
    <name type="scientific">Pacificibacter marinus</name>
    <dbReference type="NCBI Taxonomy" id="658057"/>
    <lineage>
        <taxon>Bacteria</taxon>
        <taxon>Pseudomonadati</taxon>
        <taxon>Pseudomonadota</taxon>
        <taxon>Alphaproteobacteria</taxon>
        <taxon>Rhodobacterales</taxon>
        <taxon>Roseobacteraceae</taxon>
        <taxon>Pacificibacter</taxon>
    </lineage>
</organism>
<dbReference type="Proteomes" id="UP000193307">
    <property type="component" value="Unassembled WGS sequence"/>
</dbReference>